<dbReference type="RefSeq" id="WP_095645129.1">
    <property type="nucleotide sequence ID" value="NZ_LMVP01000401.1"/>
</dbReference>
<dbReference type="Gene3D" id="1.20.1290.10">
    <property type="entry name" value="AhpD-like"/>
    <property type="match status" value="1"/>
</dbReference>
<comment type="caution">
    <text evidence="2">The sequence shown here is derived from an EMBL/GenBank/DDBJ whole genome shotgun (WGS) entry which is preliminary data.</text>
</comment>
<accession>A0A2A2HR95</accession>
<dbReference type="Proteomes" id="UP000218164">
    <property type="component" value="Unassembled WGS sequence"/>
</dbReference>
<sequence>MEEHGEGCCGGRQEEHGDLEHEELLESMSEKLGFTPHILEILGELDSESLKKYNRCNKKLLSDGALPAKTKILVALAVVAAKQCERCTVVQMQSALKNGATKEEIMELMDVIFITSGAPAVAACRDALKLLKSKS</sequence>
<dbReference type="InterPro" id="IPR003779">
    <property type="entry name" value="CMD-like"/>
</dbReference>
<reference evidence="2 3" key="1">
    <citation type="journal article" date="2017" name="BMC Genomics">
        <title>Genomic analysis of methanogenic archaea reveals a shift towards energy conservation.</title>
        <authorList>
            <person name="Gilmore S.P."/>
            <person name="Henske J.K."/>
            <person name="Sexton J.A."/>
            <person name="Solomon K.V."/>
            <person name="Seppala S."/>
            <person name="Yoo J.I."/>
            <person name="Huyett L.M."/>
            <person name="Pressman A."/>
            <person name="Cogan J.Z."/>
            <person name="Kivenson V."/>
            <person name="Peng X."/>
            <person name="Tan Y."/>
            <person name="Valentine D.L."/>
            <person name="O'Malley M.A."/>
        </authorList>
    </citation>
    <scope>NUCLEOTIDE SEQUENCE [LARGE SCALE GENOMIC DNA]</scope>
    <source>
        <strain evidence="2 3">MC-15</strain>
    </source>
</reference>
<gene>
    <name evidence="2" type="ORF">ASJ81_08245</name>
</gene>
<evidence type="ECO:0000259" key="1">
    <source>
        <dbReference type="Pfam" id="PF02627"/>
    </source>
</evidence>
<evidence type="ECO:0000313" key="2">
    <source>
        <dbReference type="EMBL" id="PAV11937.1"/>
    </source>
</evidence>
<dbReference type="GO" id="GO:0051920">
    <property type="term" value="F:peroxiredoxin activity"/>
    <property type="evidence" value="ECO:0007669"/>
    <property type="project" value="InterPro"/>
</dbReference>
<keyword evidence="3" id="KW-1185">Reference proteome</keyword>
<evidence type="ECO:0000313" key="3">
    <source>
        <dbReference type="Proteomes" id="UP000218164"/>
    </source>
</evidence>
<organism evidence="2 3">
    <name type="scientific">Methanosarcina spelaei</name>
    <dbReference type="NCBI Taxonomy" id="1036679"/>
    <lineage>
        <taxon>Archaea</taxon>
        <taxon>Methanobacteriati</taxon>
        <taxon>Methanobacteriota</taxon>
        <taxon>Stenosarchaea group</taxon>
        <taxon>Methanomicrobia</taxon>
        <taxon>Methanosarcinales</taxon>
        <taxon>Methanosarcinaceae</taxon>
        <taxon>Methanosarcina</taxon>
    </lineage>
</organism>
<dbReference type="PANTHER" id="PTHR33930">
    <property type="entry name" value="ALKYL HYDROPEROXIDE REDUCTASE AHPD"/>
    <property type="match status" value="1"/>
</dbReference>
<dbReference type="AlphaFoldDB" id="A0A2A2HR95"/>
<dbReference type="PANTHER" id="PTHR33930:SF2">
    <property type="entry name" value="BLR3452 PROTEIN"/>
    <property type="match status" value="1"/>
</dbReference>
<dbReference type="Pfam" id="PF02627">
    <property type="entry name" value="CMD"/>
    <property type="match status" value="1"/>
</dbReference>
<protein>
    <submittedName>
        <fullName evidence="2">Carboxymuconolactone decarboxylase</fullName>
    </submittedName>
</protein>
<feature type="domain" description="Carboxymuconolactone decarboxylase-like" evidence="1">
    <location>
        <begin position="49"/>
        <end position="129"/>
    </location>
</feature>
<dbReference type="InterPro" id="IPR029032">
    <property type="entry name" value="AhpD-like"/>
</dbReference>
<proteinExistence type="predicted"/>
<dbReference type="SUPFAM" id="SSF69118">
    <property type="entry name" value="AhpD-like"/>
    <property type="match status" value="1"/>
</dbReference>
<dbReference type="InterPro" id="IPR004675">
    <property type="entry name" value="AhpD_core"/>
</dbReference>
<dbReference type="EMBL" id="LMVP01000401">
    <property type="protein sequence ID" value="PAV11937.1"/>
    <property type="molecule type" value="Genomic_DNA"/>
</dbReference>
<dbReference type="NCBIfam" id="TIGR00778">
    <property type="entry name" value="ahpD_dom"/>
    <property type="match status" value="1"/>
</dbReference>
<name>A0A2A2HR95_9EURY</name>